<dbReference type="EMBL" id="BGPR01002267">
    <property type="protein sequence ID" value="GBM70698.1"/>
    <property type="molecule type" value="Genomic_DNA"/>
</dbReference>
<dbReference type="Proteomes" id="UP000499080">
    <property type="component" value="Unassembled WGS sequence"/>
</dbReference>
<proteinExistence type="predicted"/>
<keyword evidence="3" id="KW-1185">Reference proteome</keyword>
<feature type="compositionally biased region" description="Basic and acidic residues" evidence="1">
    <location>
        <begin position="95"/>
        <end position="108"/>
    </location>
</feature>
<comment type="caution">
    <text evidence="2">The sequence shown here is derived from an EMBL/GenBank/DDBJ whole genome shotgun (WGS) entry which is preliminary data.</text>
</comment>
<gene>
    <name evidence="2" type="ORF">AVEN_203824_1</name>
</gene>
<reference evidence="2 3" key="1">
    <citation type="journal article" date="2019" name="Sci. Rep.">
        <title>Orb-weaving spider Araneus ventricosus genome elucidates the spidroin gene catalogue.</title>
        <authorList>
            <person name="Kono N."/>
            <person name="Nakamura H."/>
            <person name="Ohtoshi R."/>
            <person name="Moran D.A.P."/>
            <person name="Shinohara A."/>
            <person name="Yoshida Y."/>
            <person name="Fujiwara M."/>
            <person name="Mori M."/>
            <person name="Tomita M."/>
            <person name="Arakawa K."/>
        </authorList>
    </citation>
    <scope>NUCLEOTIDE SEQUENCE [LARGE SCALE GENOMIC DNA]</scope>
</reference>
<organism evidence="2 3">
    <name type="scientific">Araneus ventricosus</name>
    <name type="common">Orbweaver spider</name>
    <name type="synonym">Epeira ventricosa</name>
    <dbReference type="NCBI Taxonomy" id="182803"/>
    <lineage>
        <taxon>Eukaryota</taxon>
        <taxon>Metazoa</taxon>
        <taxon>Ecdysozoa</taxon>
        <taxon>Arthropoda</taxon>
        <taxon>Chelicerata</taxon>
        <taxon>Arachnida</taxon>
        <taxon>Araneae</taxon>
        <taxon>Araneomorphae</taxon>
        <taxon>Entelegynae</taxon>
        <taxon>Araneoidea</taxon>
        <taxon>Araneidae</taxon>
        <taxon>Araneus</taxon>
    </lineage>
</organism>
<evidence type="ECO:0000256" key="1">
    <source>
        <dbReference type="SAM" id="MobiDB-lite"/>
    </source>
</evidence>
<evidence type="ECO:0000313" key="3">
    <source>
        <dbReference type="Proteomes" id="UP000499080"/>
    </source>
</evidence>
<evidence type="ECO:0000313" key="2">
    <source>
        <dbReference type="EMBL" id="GBM70698.1"/>
    </source>
</evidence>
<sequence>MEFYIAHSVVSWIWKAFKTTGMCSESHGGGCLRSTTSSRDRYMFYRQKGTVAPQISRWKMSFLLLQDSGSPEKLPNPRLPAYPIGCKTQQGQPGGEREPTSACREKTELSPPKQYLFPNQKKIQKRQSKPEQNNRK</sequence>
<protein>
    <submittedName>
        <fullName evidence="2">Uncharacterized protein</fullName>
    </submittedName>
</protein>
<feature type="region of interest" description="Disordered" evidence="1">
    <location>
        <begin position="69"/>
        <end position="136"/>
    </location>
</feature>
<name>A0A4Y2HZG6_ARAVE</name>
<dbReference type="AlphaFoldDB" id="A0A4Y2HZG6"/>
<accession>A0A4Y2HZG6</accession>